<gene>
    <name evidence="2" type="ORF">BU26DRAFT_558930</name>
</gene>
<dbReference type="OrthoDB" id="3801251at2759"/>
<dbReference type="Proteomes" id="UP000800094">
    <property type="component" value="Unassembled WGS sequence"/>
</dbReference>
<evidence type="ECO:0000313" key="2">
    <source>
        <dbReference type="EMBL" id="KAF2254220.1"/>
    </source>
</evidence>
<evidence type="ECO:0000256" key="1">
    <source>
        <dbReference type="SAM" id="MobiDB-lite"/>
    </source>
</evidence>
<dbReference type="AlphaFoldDB" id="A0A6A6IX79"/>
<accession>A0A6A6IX79</accession>
<sequence length="373" mass="41243">MSDTPPPSPGSAPENPCPSGPCEPSSPQSARALSPIVRLFNAIASVHQGTYAASPRFVSEKLDAEQYTALHARLAEDKELASWWPDKLRFDWDETSGEFVVRMPGVLHDTIALGLQDAALERVRAAGPYPPHLQTCVDRLHAASTSDTRLPQLGRKAKKSPAVSIRIRDRRSPTFIGEVATSQDTTTLENKAAQYIDDSEGKIKTIACIKVEHWTQDEVAARLARPVEEADEVEEAEPAPAVREAWYCVFRAVKVEQADEITLTVHEHGWTKFRDSQNRTLDGAMNLQLSDFPPTHNLAADSPDNRDLSIDHSELVRILQDAEVEEANSLVPQDRSPSPPDRKRLAFKRKLSDEGLQARVDALAMAGVQKRRA</sequence>
<feature type="compositionally biased region" description="Pro residues" evidence="1">
    <location>
        <begin position="1"/>
        <end position="21"/>
    </location>
</feature>
<keyword evidence="3" id="KW-1185">Reference proteome</keyword>
<reference evidence="2" key="1">
    <citation type="journal article" date="2020" name="Stud. Mycol.">
        <title>101 Dothideomycetes genomes: a test case for predicting lifestyles and emergence of pathogens.</title>
        <authorList>
            <person name="Haridas S."/>
            <person name="Albert R."/>
            <person name="Binder M."/>
            <person name="Bloem J."/>
            <person name="Labutti K."/>
            <person name="Salamov A."/>
            <person name="Andreopoulos B."/>
            <person name="Baker S."/>
            <person name="Barry K."/>
            <person name="Bills G."/>
            <person name="Bluhm B."/>
            <person name="Cannon C."/>
            <person name="Castanera R."/>
            <person name="Culley D."/>
            <person name="Daum C."/>
            <person name="Ezra D."/>
            <person name="Gonzalez J."/>
            <person name="Henrissat B."/>
            <person name="Kuo A."/>
            <person name="Liang C."/>
            <person name="Lipzen A."/>
            <person name="Lutzoni F."/>
            <person name="Magnuson J."/>
            <person name="Mondo S."/>
            <person name="Nolan M."/>
            <person name="Ohm R."/>
            <person name="Pangilinan J."/>
            <person name="Park H.-J."/>
            <person name="Ramirez L."/>
            <person name="Alfaro M."/>
            <person name="Sun H."/>
            <person name="Tritt A."/>
            <person name="Yoshinaga Y."/>
            <person name="Zwiers L.-H."/>
            <person name="Turgeon B."/>
            <person name="Goodwin S."/>
            <person name="Spatafora J."/>
            <person name="Crous P."/>
            <person name="Grigoriev I."/>
        </authorList>
    </citation>
    <scope>NUCLEOTIDE SEQUENCE</scope>
    <source>
        <strain evidence="2">CBS 122368</strain>
    </source>
</reference>
<evidence type="ECO:0000313" key="3">
    <source>
        <dbReference type="Proteomes" id="UP000800094"/>
    </source>
</evidence>
<dbReference type="GeneID" id="54585953"/>
<organism evidence="2 3">
    <name type="scientific">Trematosphaeria pertusa</name>
    <dbReference type="NCBI Taxonomy" id="390896"/>
    <lineage>
        <taxon>Eukaryota</taxon>
        <taxon>Fungi</taxon>
        <taxon>Dikarya</taxon>
        <taxon>Ascomycota</taxon>
        <taxon>Pezizomycotina</taxon>
        <taxon>Dothideomycetes</taxon>
        <taxon>Pleosporomycetidae</taxon>
        <taxon>Pleosporales</taxon>
        <taxon>Massarineae</taxon>
        <taxon>Trematosphaeriaceae</taxon>
        <taxon>Trematosphaeria</taxon>
    </lineage>
</organism>
<protein>
    <submittedName>
        <fullName evidence="2">Uncharacterized protein</fullName>
    </submittedName>
</protein>
<dbReference type="RefSeq" id="XP_033689224.1">
    <property type="nucleotide sequence ID" value="XM_033832623.1"/>
</dbReference>
<name>A0A6A6IX79_9PLEO</name>
<feature type="region of interest" description="Disordered" evidence="1">
    <location>
        <begin position="1"/>
        <end position="29"/>
    </location>
</feature>
<proteinExistence type="predicted"/>
<dbReference type="EMBL" id="ML987190">
    <property type="protein sequence ID" value="KAF2254220.1"/>
    <property type="molecule type" value="Genomic_DNA"/>
</dbReference>